<dbReference type="RefSeq" id="WP_376996873.1">
    <property type="nucleotide sequence ID" value="NZ_JBHSLC010000042.1"/>
</dbReference>
<keyword evidence="3" id="KW-0949">S-adenosyl-L-methionine</keyword>
<dbReference type="GO" id="GO:0032259">
    <property type="term" value="P:methylation"/>
    <property type="evidence" value="ECO:0007669"/>
    <property type="project" value="UniProtKB-KW"/>
</dbReference>
<keyword evidence="7" id="KW-1185">Reference proteome</keyword>
<dbReference type="SUPFAM" id="SSF48452">
    <property type="entry name" value="TPR-like"/>
    <property type="match status" value="1"/>
</dbReference>
<feature type="compositionally biased region" description="Low complexity" evidence="4">
    <location>
        <begin position="288"/>
        <end position="299"/>
    </location>
</feature>
<feature type="compositionally biased region" description="Basic and acidic residues" evidence="4">
    <location>
        <begin position="316"/>
        <end position="327"/>
    </location>
</feature>
<dbReference type="SUPFAM" id="SSF47757">
    <property type="entry name" value="Chemotaxis receptor methyltransferase CheR, N-terminal domain"/>
    <property type="match status" value="1"/>
</dbReference>
<gene>
    <name evidence="6" type="ORF">ACFPMG_20005</name>
</gene>
<evidence type="ECO:0000259" key="5">
    <source>
        <dbReference type="PROSITE" id="PS50123"/>
    </source>
</evidence>
<dbReference type="PANTHER" id="PTHR24422:SF19">
    <property type="entry name" value="CHEMOTAXIS PROTEIN METHYLTRANSFERASE"/>
    <property type="match status" value="1"/>
</dbReference>
<dbReference type="Proteomes" id="UP001596166">
    <property type="component" value="Unassembled WGS sequence"/>
</dbReference>
<keyword evidence="2" id="KW-0808">Transferase</keyword>
<evidence type="ECO:0000313" key="7">
    <source>
        <dbReference type="Proteomes" id="UP001596166"/>
    </source>
</evidence>
<feature type="compositionally biased region" description="Pro residues" evidence="4">
    <location>
        <begin position="300"/>
        <end position="315"/>
    </location>
</feature>
<feature type="compositionally biased region" description="Pro residues" evidence="4">
    <location>
        <begin position="349"/>
        <end position="361"/>
    </location>
</feature>
<dbReference type="InterPro" id="IPR011990">
    <property type="entry name" value="TPR-like_helical_dom_sf"/>
</dbReference>
<dbReference type="EMBL" id="JBHSLC010000042">
    <property type="protein sequence ID" value="MFC5357300.1"/>
    <property type="molecule type" value="Genomic_DNA"/>
</dbReference>
<dbReference type="InterPro" id="IPR022642">
    <property type="entry name" value="CheR_C"/>
</dbReference>
<proteinExistence type="predicted"/>
<feature type="region of interest" description="Disordered" evidence="4">
    <location>
        <begin position="288"/>
        <end position="368"/>
    </location>
</feature>
<dbReference type="Pfam" id="PF01739">
    <property type="entry name" value="CheR"/>
    <property type="match status" value="1"/>
</dbReference>
<dbReference type="PRINTS" id="PR00996">
    <property type="entry name" value="CHERMTFRASE"/>
</dbReference>
<protein>
    <submittedName>
        <fullName evidence="6">CheR family methyltransferase</fullName>
    </submittedName>
</protein>
<organism evidence="6 7">
    <name type="scientific">Azospirillum himalayense</name>
    <dbReference type="NCBI Taxonomy" id="654847"/>
    <lineage>
        <taxon>Bacteria</taxon>
        <taxon>Pseudomonadati</taxon>
        <taxon>Pseudomonadota</taxon>
        <taxon>Alphaproteobacteria</taxon>
        <taxon>Rhodospirillales</taxon>
        <taxon>Azospirillaceae</taxon>
        <taxon>Azospirillum</taxon>
    </lineage>
</organism>
<dbReference type="SUPFAM" id="SSF53335">
    <property type="entry name" value="S-adenosyl-L-methionine-dependent methyltransferases"/>
    <property type="match status" value="1"/>
</dbReference>
<evidence type="ECO:0000256" key="1">
    <source>
        <dbReference type="ARBA" id="ARBA00022603"/>
    </source>
</evidence>
<accession>A0ABW0G893</accession>
<dbReference type="PROSITE" id="PS50123">
    <property type="entry name" value="CHER"/>
    <property type="match status" value="1"/>
</dbReference>
<dbReference type="InterPro" id="IPR000780">
    <property type="entry name" value="CheR_MeTrfase"/>
</dbReference>
<evidence type="ECO:0000256" key="3">
    <source>
        <dbReference type="ARBA" id="ARBA00022691"/>
    </source>
</evidence>
<dbReference type="PANTHER" id="PTHR24422">
    <property type="entry name" value="CHEMOTAXIS PROTEIN METHYLTRANSFERASE"/>
    <property type="match status" value="1"/>
</dbReference>
<comment type="caution">
    <text evidence="6">The sequence shown here is derived from an EMBL/GenBank/DDBJ whole genome shotgun (WGS) entry which is preliminary data.</text>
</comment>
<dbReference type="InterPro" id="IPR050903">
    <property type="entry name" value="Bact_Chemotaxis_MeTrfase"/>
</dbReference>
<dbReference type="Gene3D" id="1.25.40.10">
    <property type="entry name" value="Tetratricopeptide repeat domain"/>
    <property type="match status" value="1"/>
</dbReference>
<feature type="domain" description="CheR-type methyltransferase" evidence="5">
    <location>
        <begin position="1"/>
        <end position="285"/>
    </location>
</feature>
<reference evidence="7" key="1">
    <citation type="journal article" date="2019" name="Int. J. Syst. Evol. Microbiol.">
        <title>The Global Catalogue of Microorganisms (GCM) 10K type strain sequencing project: providing services to taxonomists for standard genome sequencing and annotation.</title>
        <authorList>
            <consortium name="The Broad Institute Genomics Platform"/>
            <consortium name="The Broad Institute Genome Sequencing Center for Infectious Disease"/>
            <person name="Wu L."/>
            <person name="Ma J."/>
        </authorList>
    </citation>
    <scope>NUCLEOTIDE SEQUENCE [LARGE SCALE GENOMIC DNA]</scope>
    <source>
        <strain evidence="7">CCUG 58760</strain>
    </source>
</reference>
<dbReference type="InterPro" id="IPR029063">
    <property type="entry name" value="SAM-dependent_MTases_sf"/>
</dbReference>
<dbReference type="Gene3D" id="3.40.50.150">
    <property type="entry name" value="Vaccinia Virus protein VP39"/>
    <property type="match status" value="1"/>
</dbReference>
<evidence type="ECO:0000313" key="6">
    <source>
        <dbReference type="EMBL" id="MFC5357300.1"/>
    </source>
</evidence>
<sequence>MNRIDAILRDPVFPRIKAAVIGATGLAYYADKDAALAERINRRLSDKPTLGLAAYLAQLAGEGPTGPEYQALINELTVGETFFFRYAEQFEALCAVAIPECLRRNRESRLLRIWSAGCSIGPEAYTLEILLKRHFADQLRDWQVSIVGTDLNASFIETARRGVYGNWAVRGLDPAVLAECFDRQGDLWAVKPRFREWTSFSVFNLVDGPLPNYPRGLGALDVVLCRNVMIYFDEPTRTRLLDNLHEVLVPNGWLVVGHAETGQQVNSLFTPVPVPGATIYRKPRPGCAPAAAPMAAQPAFIPPTPTEPPPTAEPKPPAELKSGEPKPAKKRSTATDPVARLRATAAKPAPAPLPSPQPPAASPAGSAAVADGDRAAALDACIALAERNRLDPVVHFRLGLLEEELGVGDPIAAFKRALYLDSDFALADYHLALAYWRRGKLAPAQRHFRNARATVAAHDATELVAEGGGLTVAELRSMIDLWFSGEEP</sequence>
<evidence type="ECO:0000256" key="2">
    <source>
        <dbReference type="ARBA" id="ARBA00022679"/>
    </source>
</evidence>
<dbReference type="GO" id="GO:0008168">
    <property type="term" value="F:methyltransferase activity"/>
    <property type="evidence" value="ECO:0007669"/>
    <property type="project" value="UniProtKB-KW"/>
</dbReference>
<evidence type="ECO:0000256" key="4">
    <source>
        <dbReference type="SAM" id="MobiDB-lite"/>
    </source>
</evidence>
<dbReference type="SMART" id="SM00138">
    <property type="entry name" value="MeTrc"/>
    <property type="match status" value="1"/>
</dbReference>
<keyword evidence="1 6" id="KW-0489">Methyltransferase</keyword>
<name>A0ABW0G893_9PROT</name>